<reference evidence="1 2" key="1">
    <citation type="submission" date="2008-10" db="EMBL/GenBank/DDBJ databases">
        <title>Draft genome sequence of Collinsella stercoris (DSM 13279).</title>
        <authorList>
            <person name="Sudarsanam P."/>
            <person name="Ley R."/>
            <person name="Guruge J."/>
            <person name="Turnbaugh P.J."/>
            <person name="Mahowald M."/>
            <person name="Liep D."/>
            <person name="Gordon J."/>
        </authorList>
    </citation>
    <scope>NUCLEOTIDE SEQUENCE [LARGE SCALE GENOMIC DNA]</scope>
    <source>
        <strain evidence="1 2">DSM 13279</strain>
    </source>
</reference>
<name>B6GAT7_9ACTN</name>
<dbReference type="EMBL" id="ABXJ01000068">
    <property type="protein sequence ID" value="EEA90613.1"/>
    <property type="molecule type" value="Genomic_DNA"/>
</dbReference>
<evidence type="ECO:0000313" key="1">
    <source>
        <dbReference type="EMBL" id="EEA90613.1"/>
    </source>
</evidence>
<evidence type="ECO:0000313" key="2">
    <source>
        <dbReference type="Proteomes" id="UP000003560"/>
    </source>
</evidence>
<organism evidence="1 2">
    <name type="scientific">Collinsella stercoris DSM 13279</name>
    <dbReference type="NCBI Taxonomy" id="445975"/>
    <lineage>
        <taxon>Bacteria</taxon>
        <taxon>Bacillati</taxon>
        <taxon>Actinomycetota</taxon>
        <taxon>Coriobacteriia</taxon>
        <taxon>Coriobacteriales</taxon>
        <taxon>Coriobacteriaceae</taxon>
        <taxon>Collinsella</taxon>
    </lineage>
</organism>
<proteinExistence type="predicted"/>
<gene>
    <name evidence="1" type="ORF">COLSTE_01187</name>
</gene>
<dbReference type="Proteomes" id="UP000003560">
    <property type="component" value="Unassembled WGS sequence"/>
</dbReference>
<accession>B6GAT7</accession>
<comment type="caution">
    <text evidence="1">The sequence shown here is derived from an EMBL/GenBank/DDBJ whole genome shotgun (WGS) entry which is preliminary data.</text>
</comment>
<reference evidence="1 2" key="2">
    <citation type="submission" date="2008-10" db="EMBL/GenBank/DDBJ databases">
        <authorList>
            <person name="Fulton L."/>
            <person name="Clifton S."/>
            <person name="Fulton B."/>
            <person name="Xu J."/>
            <person name="Minx P."/>
            <person name="Pepin K.H."/>
            <person name="Johnson M."/>
            <person name="Thiruvilangam P."/>
            <person name="Bhonagiri V."/>
            <person name="Nash W.E."/>
            <person name="Mardis E.R."/>
            <person name="Wilson R.K."/>
        </authorList>
    </citation>
    <scope>NUCLEOTIDE SEQUENCE [LARGE SCALE GENOMIC DNA]</scope>
    <source>
        <strain evidence="1 2">DSM 13279</strain>
    </source>
</reference>
<dbReference type="AlphaFoldDB" id="B6GAT7"/>
<sequence>MCDCLAAPAHLVARALPYRWGRAGPKLVGFAGEMPQIGRKGNEIWNVLSKPSFQGEKPQLTWSRNVRILTLSSFSLLFRPICGMRVPSAPLVPSFSTPPTHRRRVLLQ</sequence>
<keyword evidence="2" id="KW-1185">Reference proteome</keyword>
<protein>
    <submittedName>
        <fullName evidence="1">Uncharacterized protein</fullName>
    </submittedName>
</protein>
<dbReference type="HOGENOM" id="CLU_2192525_0_0_11"/>